<gene>
    <name evidence="3" type="ORF">K6T50_10350</name>
</gene>
<keyword evidence="1" id="KW-0472">Membrane</keyword>
<dbReference type="AlphaFoldDB" id="A0A8T8WA43"/>
<evidence type="ECO:0000313" key="3">
    <source>
        <dbReference type="EMBL" id="QZP36705.1"/>
    </source>
</evidence>
<evidence type="ECO:0000256" key="1">
    <source>
        <dbReference type="SAM" id="Phobius"/>
    </source>
</evidence>
<dbReference type="EMBL" id="CP081958">
    <property type="protein sequence ID" value="QZP36705.1"/>
    <property type="molecule type" value="Genomic_DNA"/>
</dbReference>
<feature type="domain" description="DUF8151" evidence="2">
    <location>
        <begin position="2"/>
        <end position="77"/>
    </location>
</feature>
<accession>A0A8T8WA43</accession>
<feature type="transmembrane region" description="Helical" evidence="1">
    <location>
        <begin position="46"/>
        <end position="65"/>
    </location>
</feature>
<reference evidence="3 4" key="1">
    <citation type="journal article" date="2021" name="Int. J. Syst. Evol. Microbiol.">
        <title>Halobaculum halophilum sp. nov. and Halobaculum salinum sp. nov., isolated from salt lake and saline soil.</title>
        <authorList>
            <person name="Cui H.L."/>
            <person name="Shi X.W."/>
            <person name="Yin X.M."/>
            <person name="Yang X.Y."/>
            <person name="Hou J."/>
            <person name="Zhu L."/>
        </authorList>
    </citation>
    <scope>NUCLEOTIDE SEQUENCE [LARGE SCALE GENOMIC DNA]</scope>
    <source>
        <strain evidence="3 4">NBRC 109044</strain>
    </source>
</reference>
<dbReference type="InterPro" id="IPR058464">
    <property type="entry name" value="DUF8151"/>
</dbReference>
<dbReference type="GeneID" id="67178546"/>
<keyword evidence="1" id="KW-0812">Transmembrane</keyword>
<dbReference type="Pfam" id="PF26478">
    <property type="entry name" value="DUF8151"/>
    <property type="match status" value="1"/>
</dbReference>
<keyword evidence="4" id="KW-1185">Reference proteome</keyword>
<evidence type="ECO:0000313" key="4">
    <source>
        <dbReference type="Proteomes" id="UP000826254"/>
    </source>
</evidence>
<sequence length="80" mass="8506">MSGLFDAAWVAAEYLFVLLASVVLTGIGIHFERAAAATMATAPEVAAVDAVIGALALFWGVYLVGYRQALPRMRHVLASR</sequence>
<feature type="transmembrane region" description="Helical" evidence="1">
    <location>
        <begin position="7"/>
        <end position="31"/>
    </location>
</feature>
<dbReference type="KEGG" id="hmp:K6T50_10350"/>
<proteinExistence type="predicted"/>
<name>A0A8T8WA43_9EURY</name>
<protein>
    <recommendedName>
        <fullName evidence="2">DUF8151 domain-containing protein</fullName>
    </recommendedName>
</protein>
<organism evidence="3 4">
    <name type="scientific">Halobaculum magnesiiphilum</name>
    <dbReference type="NCBI Taxonomy" id="1017351"/>
    <lineage>
        <taxon>Archaea</taxon>
        <taxon>Methanobacteriati</taxon>
        <taxon>Methanobacteriota</taxon>
        <taxon>Stenosarchaea group</taxon>
        <taxon>Halobacteria</taxon>
        <taxon>Halobacteriales</taxon>
        <taxon>Haloferacaceae</taxon>
        <taxon>Halobaculum</taxon>
    </lineage>
</organism>
<dbReference type="RefSeq" id="WP_222606523.1">
    <property type="nucleotide sequence ID" value="NZ_CP081958.1"/>
</dbReference>
<keyword evidence="1" id="KW-1133">Transmembrane helix</keyword>
<evidence type="ECO:0000259" key="2">
    <source>
        <dbReference type="Pfam" id="PF26478"/>
    </source>
</evidence>
<dbReference type="Proteomes" id="UP000826254">
    <property type="component" value="Chromosome"/>
</dbReference>